<dbReference type="PROSITE" id="PS50076">
    <property type="entry name" value="DNAJ_2"/>
    <property type="match status" value="1"/>
</dbReference>
<evidence type="ECO:0000259" key="2">
    <source>
        <dbReference type="PROSITE" id="PS50076"/>
    </source>
</evidence>
<feature type="compositionally biased region" description="Polar residues" evidence="1">
    <location>
        <begin position="127"/>
        <end position="139"/>
    </location>
</feature>
<evidence type="ECO:0000313" key="4">
    <source>
        <dbReference type="Proteomes" id="UP000190744"/>
    </source>
</evidence>
<feature type="domain" description="J" evidence="2">
    <location>
        <begin position="8"/>
        <end position="104"/>
    </location>
</feature>
<dbReference type="PANTHER" id="PTHR43096">
    <property type="entry name" value="DNAJ HOMOLOG 1, MITOCHONDRIAL-RELATED"/>
    <property type="match status" value="1"/>
</dbReference>
<dbReference type="InterPro" id="IPR036869">
    <property type="entry name" value="J_dom_sf"/>
</dbReference>
<feature type="compositionally biased region" description="Basic and acidic residues" evidence="1">
    <location>
        <begin position="91"/>
        <end position="111"/>
    </location>
</feature>
<feature type="compositionally biased region" description="Polar residues" evidence="1">
    <location>
        <begin position="150"/>
        <end position="159"/>
    </location>
</feature>
<dbReference type="GO" id="GO:0042026">
    <property type="term" value="P:protein refolding"/>
    <property type="evidence" value="ECO:0007669"/>
    <property type="project" value="TreeGrafter"/>
</dbReference>
<dbReference type="Pfam" id="PF00226">
    <property type="entry name" value="DnaJ"/>
    <property type="match status" value="1"/>
</dbReference>
<dbReference type="InterPro" id="IPR001623">
    <property type="entry name" value="DnaJ_domain"/>
</dbReference>
<dbReference type="GO" id="GO:0005737">
    <property type="term" value="C:cytoplasm"/>
    <property type="evidence" value="ECO:0007669"/>
    <property type="project" value="TreeGrafter"/>
</dbReference>
<feature type="region of interest" description="Disordered" evidence="1">
    <location>
        <begin position="91"/>
        <end position="173"/>
    </location>
</feature>
<proteinExistence type="predicted"/>
<dbReference type="GO" id="GO:0051082">
    <property type="term" value="F:unfolded protein binding"/>
    <property type="evidence" value="ECO:0007669"/>
    <property type="project" value="TreeGrafter"/>
</dbReference>
<evidence type="ECO:0000256" key="1">
    <source>
        <dbReference type="SAM" id="MobiDB-lite"/>
    </source>
</evidence>
<dbReference type="CDD" id="cd06257">
    <property type="entry name" value="DnaJ"/>
    <property type="match status" value="1"/>
</dbReference>
<dbReference type="SUPFAM" id="SSF46565">
    <property type="entry name" value="Chaperone J-domain"/>
    <property type="match status" value="1"/>
</dbReference>
<dbReference type="AlphaFoldDB" id="A0A1S9RLH9"/>
<dbReference type="Proteomes" id="UP000190744">
    <property type="component" value="Unassembled WGS sequence"/>
</dbReference>
<organism evidence="3 4">
    <name type="scientific">Penicillium brasilianum</name>
    <dbReference type="NCBI Taxonomy" id="104259"/>
    <lineage>
        <taxon>Eukaryota</taxon>
        <taxon>Fungi</taxon>
        <taxon>Dikarya</taxon>
        <taxon>Ascomycota</taxon>
        <taxon>Pezizomycotina</taxon>
        <taxon>Eurotiomycetes</taxon>
        <taxon>Eurotiomycetidae</taxon>
        <taxon>Eurotiales</taxon>
        <taxon>Aspergillaceae</taxon>
        <taxon>Penicillium</taxon>
    </lineage>
</organism>
<reference evidence="4" key="1">
    <citation type="submission" date="2015-09" db="EMBL/GenBank/DDBJ databases">
        <authorList>
            <person name="Fill T.P."/>
            <person name="Baretta J.F."/>
            <person name="de Almeida L.G."/>
            <person name="Rocha M."/>
            <person name="de Souza D.H."/>
            <person name="Malavazi I."/>
            <person name="Cerdeira L.T."/>
            <person name="Hong H."/>
            <person name="Samborskyy M."/>
            <person name="de Vasconcelos A.T."/>
            <person name="Leadlay P."/>
            <person name="Rodrigues-Filho E."/>
        </authorList>
    </citation>
    <scope>NUCLEOTIDE SEQUENCE [LARGE SCALE GENOMIC DNA]</scope>
    <source>
        <strain evidence="4">LaBioMMi 136</strain>
    </source>
</reference>
<comment type="caution">
    <text evidence="3">The sequence shown here is derived from an EMBL/GenBank/DDBJ whole genome shotgun (WGS) entry which is preliminary data.</text>
</comment>
<name>A0A1S9RLH9_PENBI</name>
<evidence type="ECO:0000313" key="3">
    <source>
        <dbReference type="EMBL" id="OOQ86382.1"/>
    </source>
</evidence>
<dbReference type="PANTHER" id="PTHR43096:SF10">
    <property type="entry name" value="CHAPERONE PROTEIN DNAJ A6, CHLOROPLASTIC"/>
    <property type="match status" value="1"/>
</dbReference>
<dbReference type="Gene3D" id="1.10.287.110">
    <property type="entry name" value="DnaJ domain"/>
    <property type="match status" value="1"/>
</dbReference>
<protein>
    <recommendedName>
        <fullName evidence="2">J domain-containing protein</fullName>
    </recommendedName>
</protein>
<feature type="region of interest" description="Disordered" evidence="1">
    <location>
        <begin position="189"/>
        <end position="266"/>
    </location>
</feature>
<feature type="compositionally biased region" description="Basic and acidic residues" evidence="1">
    <location>
        <begin position="189"/>
        <end position="218"/>
    </location>
</feature>
<accession>A0A1S9RLH9</accession>
<dbReference type="PRINTS" id="PR00625">
    <property type="entry name" value="JDOMAIN"/>
</dbReference>
<gene>
    <name evidence="3" type="ORF">PEBR_21692</name>
</gene>
<dbReference type="SMART" id="SM00271">
    <property type="entry name" value="DnaJ"/>
    <property type="match status" value="1"/>
</dbReference>
<sequence>MSTMMFVDHYAVLGVKRNASSKEINIAWKQFALKYHPDKCNGNQAIEEFLKVGHACLTVQILLIGSLFGPLHRYCELKNYTSQGLEAAETLRDPQRRENYNKELKAHDSRYRTGWAGRKHHPPRTSPAHSSPLNPQSHYSGDPGDRTDPQRSWNQTGNRNDYHGPTPKYSEAQMDMIFETVKRRERERIAAEKQKVRQAEVEVKQNQRETDQEMHAWETDNCLSGDLGAQKAQAQRHEGCNWRDSTLDSPTDWDDSSSDSDGGMPL</sequence>
<dbReference type="EMBL" id="LJBN01000143">
    <property type="protein sequence ID" value="OOQ86382.1"/>
    <property type="molecule type" value="Genomic_DNA"/>
</dbReference>